<dbReference type="PANTHER" id="PTHR11741">
    <property type="entry name" value="ELONGATION FACTOR TS"/>
    <property type="match status" value="1"/>
</dbReference>
<dbReference type="Gene3D" id="1.10.286.20">
    <property type="match status" value="1"/>
</dbReference>
<dbReference type="PANTHER" id="PTHR11741:SF0">
    <property type="entry name" value="ELONGATION FACTOR TS, MITOCHONDRIAL"/>
    <property type="match status" value="1"/>
</dbReference>
<dbReference type="PROSITE" id="PS01127">
    <property type="entry name" value="EF_TS_2"/>
    <property type="match status" value="1"/>
</dbReference>
<sequence>MININASIVKKLRDRTGIGIMECKTALIESKGNIDIAIYNLRKNAKVKYEKKVSRIASEGVIFIKTYDNIAVMLEINSETDFVARSDDFISFTNYVANHVLEKRCNDINVLMQGKLEYKRNNLIQKLGENINVRRLIIRQSKEKQTLGVYLHNNARIGAIVLLNGVNKDVARDISMHVVAMNPMVTFPEEFSKEKIYYEKSIIRAQTSFSYKSIDLSEKIVQARIKKYISENSLVNQVFIKKPDIKVADYAKMVGCDIVNFVRFELGEKHGV</sequence>
<evidence type="ECO:0000256" key="6">
    <source>
        <dbReference type="HAMAP-Rule" id="MF_00050"/>
    </source>
</evidence>
<dbReference type="InterPro" id="IPR036402">
    <property type="entry name" value="EF-Ts_dimer_sf"/>
</dbReference>
<comment type="subcellular location">
    <subcellularLocation>
        <location evidence="6 8">Cytoplasm</location>
    </subcellularLocation>
</comment>
<dbReference type="Gene3D" id="3.30.479.20">
    <property type="entry name" value="Elongation factor Ts, dimerisation domain"/>
    <property type="match status" value="2"/>
</dbReference>
<feature type="region of interest" description="Involved in Mg(2+) ion dislocation from EF-Tu" evidence="6">
    <location>
        <begin position="80"/>
        <end position="83"/>
    </location>
</feature>
<evidence type="ECO:0000256" key="5">
    <source>
        <dbReference type="ARBA" id="ARBA00022917"/>
    </source>
</evidence>
<accession>A0A078KE65</accession>
<gene>
    <name evidence="6 10" type="primary">tsf</name>
    <name evidence="10" type="ORF">CEM_050</name>
</gene>
<dbReference type="Pfam" id="PF00889">
    <property type="entry name" value="EF_TS"/>
    <property type="match status" value="1"/>
</dbReference>
<proteinExistence type="inferred from homology"/>
<dbReference type="InterPro" id="IPR014039">
    <property type="entry name" value="Transl_elong_EFTs/EF1B_dimer"/>
</dbReference>
<dbReference type="CDD" id="cd14275">
    <property type="entry name" value="UBA_EF-Ts"/>
    <property type="match status" value="1"/>
</dbReference>
<dbReference type="SUPFAM" id="SSF46934">
    <property type="entry name" value="UBA-like"/>
    <property type="match status" value="1"/>
</dbReference>
<reference evidence="11" key="1">
    <citation type="submission" date="2014-07" db="EMBL/GenBank/DDBJ databases">
        <authorList>
            <person name="Santos-Garcia D."/>
        </authorList>
    </citation>
    <scope>NUCLEOTIDE SEQUENCE [LARGE SCALE GENOMIC DNA]</scope>
</reference>
<comment type="function">
    <text evidence="6 7">Associates with the EF-Tu.GDP complex and induces the exchange of GDP to GTP. It remains bound to the aminoacyl-tRNA.EF-Tu.GTP complex up to the GTP hydrolysis stage on the ribosome.</text>
</comment>
<evidence type="ECO:0000256" key="4">
    <source>
        <dbReference type="ARBA" id="ARBA00022768"/>
    </source>
</evidence>
<dbReference type="SUPFAM" id="SSF54713">
    <property type="entry name" value="Elongation factor Ts (EF-Ts), dimerisation domain"/>
    <property type="match status" value="1"/>
</dbReference>
<dbReference type="OrthoDB" id="9808348at2"/>
<dbReference type="FunFam" id="1.10.8.10:FF:000001">
    <property type="entry name" value="Elongation factor Ts"/>
    <property type="match status" value="1"/>
</dbReference>
<dbReference type="PATRIC" id="fig|1495769.3.peg.44"/>
<dbReference type="HAMAP" id="MF_00050">
    <property type="entry name" value="EF_Ts"/>
    <property type="match status" value="1"/>
</dbReference>
<organism evidence="10 11">
    <name type="scientific">Candidatus Johnevansia muelleri</name>
    <dbReference type="NCBI Taxonomy" id="1495769"/>
    <lineage>
        <taxon>Bacteria</taxon>
        <taxon>Pseudomonadati</taxon>
        <taxon>Pseudomonadota</taxon>
        <taxon>Gammaproteobacteria</taxon>
        <taxon>Candidatus Johnevansiales</taxon>
        <taxon>Candidatus Johnevansiaceae</taxon>
        <taxon>Candidatus Johnevansia</taxon>
    </lineage>
</organism>
<dbReference type="Gene3D" id="1.10.8.10">
    <property type="entry name" value="DNA helicase RuvA subunit, C-terminal domain"/>
    <property type="match status" value="1"/>
</dbReference>
<evidence type="ECO:0000313" key="10">
    <source>
        <dbReference type="EMBL" id="CDZ16322.1"/>
    </source>
</evidence>
<comment type="similarity">
    <text evidence="1 6 7">Belongs to the EF-Ts family.</text>
</comment>
<dbReference type="InterPro" id="IPR018101">
    <property type="entry name" value="Transl_elong_Ts_CS"/>
</dbReference>
<dbReference type="EMBL" id="LM655252">
    <property type="protein sequence ID" value="CDZ16322.1"/>
    <property type="molecule type" value="Genomic_DNA"/>
</dbReference>
<evidence type="ECO:0000256" key="1">
    <source>
        <dbReference type="ARBA" id="ARBA00005532"/>
    </source>
</evidence>
<dbReference type="NCBIfam" id="TIGR00116">
    <property type="entry name" value="tsf"/>
    <property type="match status" value="1"/>
</dbReference>
<dbReference type="KEGG" id="eme:CEM_050"/>
<evidence type="ECO:0000259" key="9">
    <source>
        <dbReference type="Pfam" id="PF00889"/>
    </source>
</evidence>
<evidence type="ECO:0000256" key="7">
    <source>
        <dbReference type="RuleBase" id="RU000642"/>
    </source>
</evidence>
<dbReference type="InterPro" id="IPR009060">
    <property type="entry name" value="UBA-like_sf"/>
</dbReference>
<dbReference type="STRING" id="1495769.CEM_050"/>
<evidence type="ECO:0000313" key="11">
    <source>
        <dbReference type="Proteomes" id="UP000032420"/>
    </source>
</evidence>
<name>A0A078KE65_9GAMM</name>
<protein>
    <recommendedName>
        <fullName evidence="2 6">Elongation factor Ts</fullName>
        <shortName evidence="6">EF-Ts</shortName>
    </recommendedName>
</protein>
<dbReference type="GO" id="GO:0005737">
    <property type="term" value="C:cytoplasm"/>
    <property type="evidence" value="ECO:0007669"/>
    <property type="project" value="UniProtKB-SubCell"/>
</dbReference>
<dbReference type="Proteomes" id="UP000032420">
    <property type="component" value="Chromosome I"/>
</dbReference>
<dbReference type="InterPro" id="IPR001816">
    <property type="entry name" value="Transl_elong_EFTs/EF1B"/>
</dbReference>
<keyword evidence="3 6" id="KW-0963">Cytoplasm</keyword>
<keyword evidence="11" id="KW-1185">Reference proteome</keyword>
<dbReference type="HOGENOM" id="CLU_047155_0_2_6"/>
<evidence type="ECO:0000256" key="3">
    <source>
        <dbReference type="ARBA" id="ARBA00022490"/>
    </source>
</evidence>
<keyword evidence="5 6" id="KW-0648">Protein biosynthesis</keyword>
<dbReference type="AlphaFoldDB" id="A0A078KE65"/>
<evidence type="ECO:0000256" key="8">
    <source>
        <dbReference type="RuleBase" id="RU000643"/>
    </source>
</evidence>
<dbReference type="GO" id="GO:0003746">
    <property type="term" value="F:translation elongation factor activity"/>
    <property type="evidence" value="ECO:0007669"/>
    <property type="project" value="UniProtKB-UniRule"/>
</dbReference>
<keyword evidence="4 6" id="KW-0251">Elongation factor</keyword>
<feature type="domain" description="Translation elongation factor EFTs/EF1B dimerisation" evidence="9">
    <location>
        <begin position="71"/>
        <end position="268"/>
    </location>
</feature>
<evidence type="ECO:0000256" key="2">
    <source>
        <dbReference type="ARBA" id="ARBA00016956"/>
    </source>
</evidence>